<feature type="region of interest" description="Disordered" evidence="1">
    <location>
        <begin position="1"/>
        <end position="23"/>
    </location>
</feature>
<evidence type="ECO:0000313" key="3">
    <source>
        <dbReference type="Proteomes" id="UP000297299"/>
    </source>
</evidence>
<evidence type="ECO:0000256" key="1">
    <source>
        <dbReference type="SAM" id="MobiDB-lite"/>
    </source>
</evidence>
<dbReference type="EMBL" id="PHWZ01000627">
    <property type="protein sequence ID" value="TEY34376.1"/>
    <property type="molecule type" value="Genomic_DNA"/>
</dbReference>
<dbReference type="OrthoDB" id="3556302at2759"/>
<dbReference type="AlphaFoldDB" id="A0A4Y8CL07"/>
<reference evidence="2 3" key="1">
    <citation type="submission" date="2017-11" db="EMBL/GenBank/DDBJ databases">
        <title>Comparative genomics of Botrytis spp.</title>
        <authorList>
            <person name="Valero-Jimenez C.A."/>
            <person name="Tapia P."/>
            <person name="Veloso J."/>
            <person name="Silva-Moreno E."/>
            <person name="Staats M."/>
            <person name="Valdes J.H."/>
            <person name="Van Kan J.A.L."/>
        </authorList>
    </citation>
    <scope>NUCLEOTIDE SEQUENCE [LARGE SCALE GENOMIC DNA]</scope>
    <source>
        <strain evidence="2 3">MUCL2830</strain>
    </source>
</reference>
<name>A0A4Y8CL07_9HELO</name>
<organism evidence="2 3">
    <name type="scientific">Botryotinia calthae</name>
    <dbReference type="NCBI Taxonomy" id="38488"/>
    <lineage>
        <taxon>Eukaryota</taxon>
        <taxon>Fungi</taxon>
        <taxon>Dikarya</taxon>
        <taxon>Ascomycota</taxon>
        <taxon>Pezizomycotina</taxon>
        <taxon>Leotiomycetes</taxon>
        <taxon>Helotiales</taxon>
        <taxon>Sclerotiniaceae</taxon>
        <taxon>Botryotinia</taxon>
    </lineage>
</organism>
<proteinExistence type="predicted"/>
<gene>
    <name evidence="2" type="ORF">BOTCAL_0630g00050</name>
</gene>
<evidence type="ECO:0000313" key="2">
    <source>
        <dbReference type="EMBL" id="TEY34376.1"/>
    </source>
</evidence>
<sequence>MSGRDNRVRLNSLMTSARSNRAGESRMNDLTMWRGYSGTWSTKKKEVKDCLDWNGFEALEIRPVNPIMILGCRTDTEILPELCDHLHRRLLETTNGMKMRSPELFFSIVLEESWIRAQAVWSRESSNVYVAGICREIMNHPRTRSPPIFKTLPQVIQGIREDGFMIEDETKCLSVAMLKLCNLLGGEWAISTKAPLELSRTMSFVERL</sequence>
<comment type="caution">
    <text evidence="2">The sequence shown here is derived from an EMBL/GenBank/DDBJ whole genome shotgun (WGS) entry which is preliminary data.</text>
</comment>
<keyword evidence="3" id="KW-1185">Reference proteome</keyword>
<accession>A0A4Y8CL07</accession>
<protein>
    <submittedName>
        <fullName evidence="2">Uncharacterized protein</fullName>
    </submittedName>
</protein>
<dbReference type="Proteomes" id="UP000297299">
    <property type="component" value="Unassembled WGS sequence"/>
</dbReference>